<evidence type="ECO:0000313" key="2">
    <source>
        <dbReference type="EMBL" id="GMS92515.1"/>
    </source>
</evidence>
<sequence>FLKFQNFAVELQYYDCMLRNVRCCTLGMLVGSFCEFHSFFGDGLIDSLTCCILMFIPEIGVYAGCLCVLLIGFDRLISITFLA</sequence>
<proteinExistence type="predicted"/>
<keyword evidence="1" id="KW-1133">Transmembrane helix</keyword>
<dbReference type="Proteomes" id="UP001432027">
    <property type="component" value="Unassembled WGS sequence"/>
</dbReference>
<evidence type="ECO:0000313" key="3">
    <source>
        <dbReference type="Proteomes" id="UP001432027"/>
    </source>
</evidence>
<feature type="transmembrane region" description="Helical" evidence="1">
    <location>
        <begin position="21"/>
        <end position="40"/>
    </location>
</feature>
<feature type="non-terminal residue" evidence="2">
    <location>
        <position position="1"/>
    </location>
</feature>
<feature type="transmembrane region" description="Helical" evidence="1">
    <location>
        <begin position="52"/>
        <end position="73"/>
    </location>
</feature>
<dbReference type="AlphaFoldDB" id="A0AAV5TBI0"/>
<keyword evidence="1" id="KW-0472">Membrane</keyword>
<dbReference type="EMBL" id="BTSX01000004">
    <property type="protein sequence ID" value="GMS92515.1"/>
    <property type="molecule type" value="Genomic_DNA"/>
</dbReference>
<feature type="non-terminal residue" evidence="2">
    <location>
        <position position="83"/>
    </location>
</feature>
<evidence type="ECO:0008006" key="4">
    <source>
        <dbReference type="Google" id="ProtNLM"/>
    </source>
</evidence>
<accession>A0AAV5TBI0</accession>
<keyword evidence="3" id="KW-1185">Reference proteome</keyword>
<name>A0AAV5TBI0_9BILA</name>
<organism evidence="2 3">
    <name type="scientific">Pristionchus entomophagus</name>
    <dbReference type="NCBI Taxonomy" id="358040"/>
    <lineage>
        <taxon>Eukaryota</taxon>
        <taxon>Metazoa</taxon>
        <taxon>Ecdysozoa</taxon>
        <taxon>Nematoda</taxon>
        <taxon>Chromadorea</taxon>
        <taxon>Rhabditida</taxon>
        <taxon>Rhabditina</taxon>
        <taxon>Diplogasteromorpha</taxon>
        <taxon>Diplogasteroidea</taxon>
        <taxon>Neodiplogasteridae</taxon>
        <taxon>Pristionchus</taxon>
    </lineage>
</organism>
<gene>
    <name evidence="2" type="ORF">PENTCL1PPCAC_14691</name>
</gene>
<keyword evidence="1" id="KW-0812">Transmembrane</keyword>
<comment type="caution">
    <text evidence="2">The sequence shown here is derived from an EMBL/GenBank/DDBJ whole genome shotgun (WGS) entry which is preliminary data.</text>
</comment>
<reference evidence="2" key="1">
    <citation type="submission" date="2023-10" db="EMBL/GenBank/DDBJ databases">
        <title>Genome assembly of Pristionchus species.</title>
        <authorList>
            <person name="Yoshida K."/>
            <person name="Sommer R.J."/>
        </authorList>
    </citation>
    <scope>NUCLEOTIDE SEQUENCE</scope>
    <source>
        <strain evidence="2">RS0144</strain>
    </source>
</reference>
<protein>
    <recommendedName>
        <fullName evidence="4">G protein-coupled receptor</fullName>
    </recommendedName>
</protein>
<evidence type="ECO:0000256" key="1">
    <source>
        <dbReference type="SAM" id="Phobius"/>
    </source>
</evidence>